<accession>A0A8J2BRZ2</accession>
<dbReference type="InterPro" id="IPR012910">
    <property type="entry name" value="Plug_dom"/>
</dbReference>
<dbReference type="GO" id="GO:0009279">
    <property type="term" value="C:cell outer membrane"/>
    <property type="evidence" value="ECO:0007669"/>
    <property type="project" value="UniProtKB-SubCell"/>
</dbReference>
<keyword evidence="3 10" id="KW-1134">Transmembrane beta strand</keyword>
<evidence type="ECO:0000256" key="12">
    <source>
        <dbReference type="SAM" id="SignalP"/>
    </source>
</evidence>
<keyword evidence="5 12" id="KW-0732">Signal</keyword>
<dbReference type="Gene3D" id="2.40.170.20">
    <property type="entry name" value="TonB-dependent receptor, beta-barrel domain"/>
    <property type="match status" value="1"/>
</dbReference>
<dbReference type="GO" id="GO:0044718">
    <property type="term" value="P:siderophore transmembrane transport"/>
    <property type="evidence" value="ECO:0007669"/>
    <property type="project" value="TreeGrafter"/>
</dbReference>
<keyword evidence="9 10" id="KW-0998">Cell outer membrane</keyword>
<evidence type="ECO:0000256" key="5">
    <source>
        <dbReference type="ARBA" id="ARBA00022729"/>
    </source>
</evidence>
<dbReference type="Proteomes" id="UP000663859">
    <property type="component" value="Unassembled WGS sequence"/>
</dbReference>
<evidence type="ECO:0000256" key="11">
    <source>
        <dbReference type="RuleBase" id="RU003357"/>
    </source>
</evidence>
<evidence type="ECO:0000256" key="9">
    <source>
        <dbReference type="ARBA" id="ARBA00023237"/>
    </source>
</evidence>
<evidence type="ECO:0000256" key="3">
    <source>
        <dbReference type="ARBA" id="ARBA00022452"/>
    </source>
</evidence>
<keyword evidence="7 10" id="KW-0472">Membrane</keyword>
<keyword evidence="8 15" id="KW-0675">Receptor</keyword>
<dbReference type="InterPro" id="IPR000531">
    <property type="entry name" value="Beta-barrel_TonB"/>
</dbReference>
<reference evidence="15" key="1">
    <citation type="submission" date="2021-02" db="EMBL/GenBank/DDBJ databases">
        <authorList>
            <person name="Cremers G."/>
            <person name="Picone N."/>
        </authorList>
    </citation>
    <scope>NUCLEOTIDE SEQUENCE</scope>
    <source>
        <strain evidence="15">PQ17</strain>
    </source>
</reference>
<evidence type="ECO:0000256" key="4">
    <source>
        <dbReference type="ARBA" id="ARBA00022692"/>
    </source>
</evidence>
<gene>
    <name evidence="15" type="ORF">MPNT_190034</name>
</gene>
<dbReference type="Pfam" id="PF07715">
    <property type="entry name" value="Plug"/>
    <property type="match status" value="1"/>
</dbReference>
<feature type="signal peptide" evidence="12">
    <location>
        <begin position="1"/>
        <end position="29"/>
    </location>
</feature>
<keyword evidence="2 10" id="KW-0813">Transport</keyword>
<comment type="caution">
    <text evidence="15">The sequence shown here is derived from an EMBL/GenBank/DDBJ whole genome shotgun (WGS) entry which is preliminary data.</text>
</comment>
<dbReference type="Gene3D" id="2.170.130.10">
    <property type="entry name" value="TonB-dependent receptor, plug domain"/>
    <property type="match status" value="1"/>
</dbReference>
<comment type="similarity">
    <text evidence="10 11">Belongs to the TonB-dependent receptor family.</text>
</comment>
<dbReference type="RefSeq" id="WP_174583097.1">
    <property type="nucleotide sequence ID" value="NZ_CAJNOB010000011.1"/>
</dbReference>
<evidence type="ECO:0000256" key="7">
    <source>
        <dbReference type="ARBA" id="ARBA00023136"/>
    </source>
</evidence>
<evidence type="ECO:0000256" key="10">
    <source>
        <dbReference type="PROSITE-ProRule" id="PRU01360"/>
    </source>
</evidence>
<proteinExistence type="inferred from homology"/>
<dbReference type="InterPro" id="IPR039426">
    <property type="entry name" value="TonB-dep_rcpt-like"/>
</dbReference>
<feature type="domain" description="TonB-dependent receptor plug" evidence="14">
    <location>
        <begin position="59"/>
        <end position="173"/>
    </location>
</feature>
<dbReference type="Pfam" id="PF00593">
    <property type="entry name" value="TonB_dep_Rec_b-barrel"/>
    <property type="match status" value="1"/>
</dbReference>
<keyword evidence="4 10" id="KW-0812">Transmembrane</keyword>
<evidence type="ECO:0000313" key="15">
    <source>
        <dbReference type="EMBL" id="CAF0695415.1"/>
    </source>
</evidence>
<evidence type="ECO:0000259" key="13">
    <source>
        <dbReference type="Pfam" id="PF00593"/>
    </source>
</evidence>
<evidence type="ECO:0000256" key="8">
    <source>
        <dbReference type="ARBA" id="ARBA00023170"/>
    </source>
</evidence>
<dbReference type="GO" id="GO:0015344">
    <property type="term" value="F:siderophore uptake transmembrane transporter activity"/>
    <property type="evidence" value="ECO:0007669"/>
    <property type="project" value="TreeGrafter"/>
</dbReference>
<organism evidence="15 16">
    <name type="scientific">Candidatus Methylacidithermus pantelleriae</name>
    <dbReference type="NCBI Taxonomy" id="2744239"/>
    <lineage>
        <taxon>Bacteria</taxon>
        <taxon>Pseudomonadati</taxon>
        <taxon>Verrucomicrobiota</taxon>
        <taxon>Methylacidiphilae</taxon>
        <taxon>Methylacidiphilales</taxon>
        <taxon>Methylacidiphilaceae</taxon>
        <taxon>Candidatus Methylacidithermus</taxon>
    </lineage>
</organism>
<keyword evidence="16" id="KW-1185">Reference proteome</keyword>
<comment type="subcellular location">
    <subcellularLocation>
        <location evidence="1 10">Cell outer membrane</location>
        <topology evidence="1 10">Multi-pass membrane protein</topology>
    </subcellularLocation>
</comment>
<dbReference type="SUPFAM" id="SSF56935">
    <property type="entry name" value="Porins"/>
    <property type="match status" value="1"/>
</dbReference>
<dbReference type="EMBL" id="CAJNOB010000011">
    <property type="protein sequence ID" value="CAF0695415.1"/>
    <property type="molecule type" value="Genomic_DNA"/>
</dbReference>
<dbReference type="PROSITE" id="PS52016">
    <property type="entry name" value="TONB_DEPENDENT_REC_3"/>
    <property type="match status" value="1"/>
</dbReference>
<evidence type="ECO:0000256" key="6">
    <source>
        <dbReference type="ARBA" id="ARBA00023077"/>
    </source>
</evidence>
<evidence type="ECO:0000256" key="1">
    <source>
        <dbReference type="ARBA" id="ARBA00004571"/>
    </source>
</evidence>
<dbReference type="AlphaFoldDB" id="A0A8J2BRZ2"/>
<evidence type="ECO:0000313" key="16">
    <source>
        <dbReference type="Proteomes" id="UP000663859"/>
    </source>
</evidence>
<feature type="domain" description="TonB-dependent receptor-like beta-barrel" evidence="13">
    <location>
        <begin position="279"/>
        <end position="671"/>
    </location>
</feature>
<dbReference type="InterPro" id="IPR036942">
    <property type="entry name" value="Beta-barrel_TonB_sf"/>
</dbReference>
<protein>
    <submittedName>
        <fullName evidence="15">Putative Outer membrane receptor protein, mostly Fe transport</fullName>
    </submittedName>
</protein>
<evidence type="ECO:0000256" key="2">
    <source>
        <dbReference type="ARBA" id="ARBA00022448"/>
    </source>
</evidence>
<name>A0A8J2BRZ2_9BACT</name>
<dbReference type="PANTHER" id="PTHR30069:SF29">
    <property type="entry name" value="HEMOGLOBIN AND HEMOGLOBIN-HAPTOGLOBIN-BINDING PROTEIN 1-RELATED"/>
    <property type="match status" value="1"/>
</dbReference>
<sequence>MNEVSYPPTPLLTLVSLLLLPLAPRPSPAQTSLPEVVVTAPTTPSATAPSAAKQAKKELEQVPGGTNFITPEEFQTGKLSSILDVLDFQPGVAAFPQQGGAGYGLWSIRGSGLARPEPHIVEGLAILVDGLPINRADGAVHDPSVLDPGYAQYIQIWRGANALEYGSAYLGGAINLVSQNGTSFPGAMARLEGGSFGYILGQTAFGLRDGPVDQYLYLSEHYREGFQAHSAEQLFRIQEVLGCQPDPTLQSRWYFTYVNARVQLPGPLTLAQIEQDPSAANPEYAEGSFRIYYDYYRLANRTTVALSPDQTLETGLWWGHKWLWHPLEGIFLHGSDNDLGMLVNYRNRSDFAGHSHEWLVGLLPQGLYYGETDYNMAGPFPTQLASHSQAVATNLALYGQDRFWIFPELALVSGIQLDWAYRSNEATDFLGKTTSSTAKDYYGVNPKIGLLYTFSSEKSLFVNFSRSFQPPTLFDLVPASELLPPQSALFPLSAQRATTVEVGTRGQIKWAYWDFALYQSWVEDELLQSFLPEHPGFPLPLNVSPTIHRGVESLLDLLLWGDSRRQNHQPFALVSGFHLRQLLNWSDFRFAHDPLYGKNHLPVFPSWYYRAELLYETQRGFFIGPNLQAVFGHYPVDLANTLFAPPYATLGLTLGYATQRGFSFFFEGKNLTNEHYVSSVLPTVNAAGLDAPLFQPGDGWGLFGGIRWQW</sequence>
<evidence type="ECO:0000259" key="14">
    <source>
        <dbReference type="Pfam" id="PF07715"/>
    </source>
</evidence>
<keyword evidence="6 11" id="KW-0798">TonB box</keyword>
<feature type="chain" id="PRO_5035233179" evidence="12">
    <location>
        <begin position="30"/>
        <end position="710"/>
    </location>
</feature>
<dbReference type="PANTHER" id="PTHR30069">
    <property type="entry name" value="TONB-DEPENDENT OUTER MEMBRANE RECEPTOR"/>
    <property type="match status" value="1"/>
</dbReference>
<dbReference type="InterPro" id="IPR037066">
    <property type="entry name" value="Plug_dom_sf"/>
</dbReference>